<dbReference type="VEuPathDB" id="MicrosporidiaDB:CWI36_2333p0010"/>
<dbReference type="VEuPathDB" id="MicrosporidiaDB:CWI39_0532p0010"/>
<reference evidence="1 2" key="1">
    <citation type="submission" date="2017-12" db="EMBL/GenBank/DDBJ databases">
        <authorList>
            <person name="Pombert J.-F."/>
            <person name="Haag K.L."/>
            <person name="Ebert D."/>
        </authorList>
    </citation>
    <scope>NUCLEOTIDE SEQUENCE [LARGE SCALE GENOMIC DNA]</scope>
    <source>
        <strain evidence="1">IL-BN-2</strain>
    </source>
</reference>
<name>A0A4Q9LE49_9MICR</name>
<dbReference type="EMBL" id="PIXR01000532">
    <property type="protein sequence ID" value="TBU06218.1"/>
    <property type="molecule type" value="Genomic_DNA"/>
</dbReference>
<dbReference type="Proteomes" id="UP000293045">
    <property type="component" value="Unassembled WGS sequence"/>
</dbReference>
<gene>
    <name evidence="1" type="ORF">CWI39_0532p0010</name>
</gene>
<accession>A0A4Q9LE49</accession>
<comment type="caution">
    <text evidence="1">The sequence shown here is derived from an EMBL/GenBank/DDBJ whole genome shotgun (WGS) entry which is preliminary data.</text>
</comment>
<proteinExistence type="predicted"/>
<evidence type="ECO:0000313" key="1">
    <source>
        <dbReference type="EMBL" id="TBU06218.1"/>
    </source>
</evidence>
<sequence length="198" mass="24005">MKQVEERKCNILIIFFMPITEQYMVQKTNHHLWKTQWSIEIASYVHEEFTETVTTTTTIIIDDLEIDFKIHSNNGAREIKICDVDVAMLFERLLPQPTIDNNTPFFFECLREKITMYERRKQFRIENRMWSYSKIRFYRELSKHEVIRDEIVSFWSTMWNNNETVSINDFLLDFVLENHPTMFPSLDEFVNFINLLPN</sequence>
<protein>
    <submittedName>
        <fullName evidence="1">Uncharacterized protein</fullName>
    </submittedName>
</protein>
<dbReference type="AlphaFoldDB" id="A0A4Q9LE49"/>
<evidence type="ECO:0000313" key="2">
    <source>
        <dbReference type="Proteomes" id="UP000293045"/>
    </source>
</evidence>
<organism evidence="1 2">
    <name type="scientific">Hamiltosporidium magnivora</name>
    <dbReference type="NCBI Taxonomy" id="148818"/>
    <lineage>
        <taxon>Eukaryota</taxon>
        <taxon>Fungi</taxon>
        <taxon>Fungi incertae sedis</taxon>
        <taxon>Microsporidia</taxon>
        <taxon>Dubosqiidae</taxon>
        <taxon>Hamiltosporidium</taxon>
    </lineage>
</organism>